<dbReference type="STRING" id="933059.SAMN04488103_11434"/>
<dbReference type="RefSeq" id="WP_091303474.1">
    <property type="nucleotide sequence ID" value="NZ_FOCE01000014.1"/>
</dbReference>
<dbReference type="AlphaFoldDB" id="A0A1H8MR59"/>
<keyword evidence="3" id="KW-1185">Reference proteome</keyword>
<organism evidence="2 3">
    <name type="scientific">Gemmobacter aquatilis</name>
    <dbReference type="NCBI Taxonomy" id="933059"/>
    <lineage>
        <taxon>Bacteria</taxon>
        <taxon>Pseudomonadati</taxon>
        <taxon>Pseudomonadota</taxon>
        <taxon>Alphaproteobacteria</taxon>
        <taxon>Rhodobacterales</taxon>
        <taxon>Paracoccaceae</taxon>
        <taxon>Gemmobacter</taxon>
    </lineage>
</organism>
<dbReference type="OrthoDB" id="7772081at2"/>
<dbReference type="EMBL" id="FOCE01000014">
    <property type="protein sequence ID" value="SEO19713.1"/>
    <property type="molecule type" value="Genomic_DNA"/>
</dbReference>
<evidence type="ECO:0000313" key="3">
    <source>
        <dbReference type="Proteomes" id="UP000198761"/>
    </source>
</evidence>
<gene>
    <name evidence="2" type="ORF">SAMN04488103_11434</name>
</gene>
<sequence>MAKHLKVQIVGGALALIGVFSTAIGAETPAPLDAVQEEAFLDVLPKIDIPEEVQPIPGAVNEEVMNWLVLVPKRGPFATFTVLCVLAMSL</sequence>
<feature type="signal peptide" evidence="1">
    <location>
        <begin position="1"/>
        <end position="25"/>
    </location>
</feature>
<protein>
    <submittedName>
        <fullName evidence="2">Uncharacterized protein</fullName>
    </submittedName>
</protein>
<dbReference type="Proteomes" id="UP000198761">
    <property type="component" value="Unassembled WGS sequence"/>
</dbReference>
<accession>A0A1H8MR59</accession>
<proteinExistence type="predicted"/>
<evidence type="ECO:0000313" key="2">
    <source>
        <dbReference type="EMBL" id="SEO19713.1"/>
    </source>
</evidence>
<evidence type="ECO:0000256" key="1">
    <source>
        <dbReference type="SAM" id="SignalP"/>
    </source>
</evidence>
<reference evidence="2 3" key="1">
    <citation type="submission" date="2016-10" db="EMBL/GenBank/DDBJ databases">
        <authorList>
            <person name="de Groot N.N."/>
        </authorList>
    </citation>
    <scope>NUCLEOTIDE SEQUENCE [LARGE SCALE GENOMIC DNA]</scope>
    <source>
        <strain evidence="2 3">DSM 3857</strain>
    </source>
</reference>
<keyword evidence="1" id="KW-0732">Signal</keyword>
<name>A0A1H8MR59_9RHOB</name>
<feature type="chain" id="PRO_5011588217" evidence="1">
    <location>
        <begin position="26"/>
        <end position="90"/>
    </location>
</feature>